<feature type="region of interest" description="Disordered" evidence="1">
    <location>
        <begin position="1"/>
        <end position="121"/>
    </location>
</feature>
<protein>
    <recommendedName>
        <fullName evidence="4">SAP30-binding protein</fullName>
    </recommendedName>
</protein>
<dbReference type="RefSeq" id="XP_030849306.1">
    <property type="nucleotide sequence ID" value="XM_030993446.1"/>
</dbReference>
<dbReference type="AlphaFoldDB" id="A0A7M7PHB2"/>
<evidence type="ECO:0008006" key="4">
    <source>
        <dbReference type="Google" id="ProtNLM"/>
    </source>
</evidence>
<dbReference type="PANTHER" id="PTHR13464">
    <property type="entry name" value="TRANSCRIPTIONAL REGULATOR PROTEIN HCNGP"/>
    <property type="match status" value="1"/>
</dbReference>
<evidence type="ECO:0000256" key="1">
    <source>
        <dbReference type="SAM" id="MobiDB-lite"/>
    </source>
</evidence>
<dbReference type="PANTHER" id="PTHR13464:SF0">
    <property type="entry name" value="SAP30-BINDING PROTEIN"/>
    <property type="match status" value="1"/>
</dbReference>
<dbReference type="FunCoup" id="A0A7M7PHB2">
    <property type="interactions" value="1265"/>
</dbReference>
<dbReference type="GeneID" id="105441314"/>
<dbReference type="RefSeq" id="XP_030849282.1">
    <property type="nucleotide sequence ID" value="XM_030993422.1"/>
</dbReference>
<organism evidence="2 3">
    <name type="scientific">Strongylocentrotus purpuratus</name>
    <name type="common">Purple sea urchin</name>
    <dbReference type="NCBI Taxonomy" id="7668"/>
    <lineage>
        <taxon>Eukaryota</taxon>
        <taxon>Metazoa</taxon>
        <taxon>Echinodermata</taxon>
        <taxon>Eleutherozoa</taxon>
        <taxon>Echinozoa</taxon>
        <taxon>Echinoidea</taxon>
        <taxon>Euechinoidea</taxon>
        <taxon>Echinacea</taxon>
        <taxon>Camarodonta</taxon>
        <taxon>Echinidea</taxon>
        <taxon>Strongylocentrotidae</taxon>
        <taxon>Strongylocentrotus</taxon>
    </lineage>
</organism>
<evidence type="ECO:0000313" key="2">
    <source>
        <dbReference type="EnsemblMetazoa" id="XP_030849306"/>
    </source>
</evidence>
<dbReference type="InParanoid" id="A0A7M7PHB2"/>
<name>A0A7M7PHB2_STRPU</name>
<evidence type="ECO:0000313" key="3">
    <source>
        <dbReference type="Proteomes" id="UP000007110"/>
    </source>
</evidence>
<dbReference type="EnsemblMetazoa" id="XM_030993422">
    <property type="protein sequence ID" value="XP_030849282"/>
    <property type="gene ID" value="LOC105441314"/>
</dbReference>
<dbReference type="KEGG" id="spu:105441314"/>
<feature type="compositionally biased region" description="Polar residues" evidence="1">
    <location>
        <begin position="298"/>
        <end position="308"/>
    </location>
</feature>
<reference evidence="2" key="2">
    <citation type="submission" date="2021-01" db="UniProtKB">
        <authorList>
            <consortium name="EnsemblMetazoa"/>
        </authorList>
    </citation>
    <scope>IDENTIFICATION</scope>
</reference>
<dbReference type="Proteomes" id="UP000007110">
    <property type="component" value="Unassembled WGS sequence"/>
</dbReference>
<accession>A0A7M7PHB2</accession>
<reference evidence="3" key="1">
    <citation type="submission" date="2015-02" db="EMBL/GenBank/DDBJ databases">
        <title>Genome sequencing for Strongylocentrotus purpuratus.</title>
        <authorList>
            <person name="Murali S."/>
            <person name="Liu Y."/>
            <person name="Vee V."/>
            <person name="English A."/>
            <person name="Wang M."/>
            <person name="Skinner E."/>
            <person name="Han Y."/>
            <person name="Muzny D.M."/>
            <person name="Worley K.C."/>
            <person name="Gibbs R.A."/>
        </authorList>
    </citation>
    <scope>NUCLEOTIDE SEQUENCE</scope>
</reference>
<dbReference type="GO" id="GO:0006355">
    <property type="term" value="P:regulation of DNA-templated transcription"/>
    <property type="evidence" value="ECO:0007669"/>
    <property type="project" value="InterPro"/>
</dbReference>
<dbReference type="GO" id="GO:0005634">
    <property type="term" value="C:nucleus"/>
    <property type="evidence" value="ECO:0000318"/>
    <property type="project" value="GO_Central"/>
</dbReference>
<dbReference type="OrthoDB" id="1714508at2759"/>
<keyword evidence="3" id="KW-1185">Reference proteome</keyword>
<dbReference type="EnsemblMetazoa" id="XM_030993446">
    <property type="protein sequence ID" value="XP_030849306"/>
    <property type="gene ID" value="LOC590809"/>
</dbReference>
<dbReference type="GeneID" id="590809"/>
<proteinExistence type="predicted"/>
<dbReference type="OMA" id="DEMPQIQ"/>
<feature type="compositionally biased region" description="Acidic residues" evidence="1">
    <location>
        <begin position="29"/>
        <end position="51"/>
    </location>
</feature>
<sequence length="379" mass="42445">MSHNDGGMRRLTHLVSYTSDSDEERVREDDEEDVMESIPEEERVGDEDAEIEAMQMSETERSFKESPSPSSNAPSLVSYEREESKGTRTTGLVAYEGEDDDGGRRSKEGGGEEGDYHDESWLEAKLSPGDDLEDRVKVDKGKLVDSSYFNASMSLPESALSQKIRRLSAEEVTLPPEPPGRCSRHLQEKISSYYKKNLNLNQIIQRRKDFRNPSIYEKMINFLGVDELGTNYPKDMYDPYSWKESSYYEALAKAQREEIQKKKEKDKKEKTKVEFVTGVVRKTQIQAPLVTSTTGVAVPSTSTINQGTGHEEEKKRKSKWDNPAQTLPAPVPLMQRPIITVITTTIPTSTGVSTTTSAAGSKTTVISSIGAIKKQKVEK</sequence>
<dbReference type="InterPro" id="IPR012479">
    <property type="entry name" value="SAP30BP"/>
</dbReference>
<feature type="compositionally biased region" description="Polar residues" evidence="1">
    <location>
        <begin position="65"/>
        <end position="75"/>
    </location>
</feature>
<feature type="region of interest" description="Disordered" evidence="1">
    <location>
        <begin position="298"/>
        <end position="331"/>
    </location>
</feature>
<dbReference type="KEGG" id="spu:590809"/>
<dbReference type="Pfam" id="PF07818">
    <property type="entry name" value="HCNGP"/>
    <property type="match status" value="1"/>
</dbReference>